<dbReference type="Gene3D" id="3.30.1490.100">
    <property type="entry name" value="DNA polymerase, Y-family, little finger domain"/>
    <property type="match status" value="1"/>
</dbReference>
<comment type="subcellular location">
    <subcellularLocation>
        <location evidence="1 15">Cytoplasm</location>
    </subcellularLocation>
</comment>
<keyword evidence="6 15" id="KW-0548">Nucleotidyltransferase</keyword>
<dbReference type="InterPro" id="IPR001126">
    <property type="entry name" value="UmuC"/>
</dbReference>
<gene>
    <name evidence="15 17" type="primary">dinB</name>
    <name evidence="17" type="ORF">WG929_00565</name>
</gene>
<evidence type="ECO:0000256" key="9">
    <source>
        <dbReference type="ARBA" id="ARBA00022763"/>
    </source>
</evidence>
<evidence type="ECO:0000259" key="16">
    <source>
        <dbReference type="PROSITE" id="PS50173"/>
    </source>
</evidence>
<dbReference type="Gene3D" id="3.40.1170.60">
    <property type="match status" value="1"/>
</dbReference>
<feature type="binding site" evidence="15">
    <location>
        <position position="107"/>
    </location>
    <ligand>
        <name>Mg(2+)</name>
        <dbReference type="ChEBI" id="CHEBI:18420"/>
    </ligand>
</feature>
<dbReference type="SUPFAM" id="SSF56672">
    <property type="entry name" value="DNA/RNA polymerases"/>
    <property type="match status" value="1"/>
</dbReference>
<dbReference type="InterPro" id="IPR022880">
    <property type="entry name" value="DNApol_IV"/>
</dbReference>
<keyword evidence="7 15" id="KW-0235">DNA replication</keyword>
<dbReference type="CDD" id="cd03586">
    <property type="entry name" value="PolY_Pol_IV_kappa"/>
    <property type="match status" value="1"/>
</dbReference>
<organism evidence="17 18">
    <name type="scientific">Oceanobacter antarcticus</name>
    <dbReference type="NCBI Taxonomy" id="3133425"/>
    <lineage>
        <taxon>Bacteria</taxon>
        <taxon>Pseudomonadati</taxon>
        <taxon>Pseudomonadota</taxon>
        <taxon>Gammaproteobacteria</taxon>
        <taxon>Oceanospirillales</taxon>
        <taxon>Oceanospirillaceae</taxon>
        <taxon>Oceanobacter</taxon>
    </lineage>
</organism>
<feature type="domain" description="UmuC" evidence="16">
    <location>
        <begin position="8"/>
        <end position="185"/>
    </location>
</feature>
<feature type="active site" evidence="15">
    <location>
        <position position="108"/>
    </location>
</feature>
<dbReference type="NCBIfam" id="NF002677">
    <property type="entry name" value="PRK02406.1"/>
    <property type="match status" value="1"/>
</dbReference>
<dbReference type="Proteomes" id="UP001620597">
    <property type="component" value="Unassembled WGS sequence"/>
</dbReference>
<accession>A0ABW8ND71</accession>
<evidence type="ECO:0000256" key="2">
    <source>
        <dbReference type="ARBA" id="ARBA00010945"/>
    </source>
</evidence>
<evidence type="ECO:0000256" key="10">
    <source>
        <dbReference type="ARBA" id="ARBA00022842"/>
    </source>
</evidence>
<comment type="caution">
    <text evidence="17">The sequence shown here is derived from an EMBL/GenBank/DDBJ whole genome shotgun (WGS) entry which is preliminary data.</text>
</comment>
<dbReference type="PANTHER" id="PTHR11076">
    <property type="entry name" value="DNA REPAIR POLYMERASE UMUC / TRANSFERASE FAMILY MEMBER"/>
    <property type="match status" value="1"/>
</dbReference>
<reference evidence="17 18" key="1">
    <citation type="submission" date="2024-03" db="EMBL/GenBank/DDBJ databases">
        <title>High-quality draft genome sequence of Oceanobacter sp. wDCs-4.</title>
        <authorList>
            <person name="Dong C."/>
        </authorList>
    </citation>
    <scope>NUCLEOTIDE SEQUENCE [LARGE SCALE GENOMIC DNA]</scope>
    <source>
        <strain evidence="18">wDCs-4</strain>
    </source>
</reference>
<dbReference type="GO" id="GO:0003887">
    <property type="term" value="F:DNA-directed DNA polymerase activity"/>
    <property type="evidence" value="ECO:0007669"/>
    <property type="project" value="UniProtKB-EC"/>
</dbReference>
<dbReference type="InterPro" id="IPR036775">
    <property type="entry name" value="DNA_pol_Y-fam_lit_finger_sf"/>
</dbReference>
<evidence type="ECO:0000256" key="5">
    <source>
        <dbReference type="ARBA" id="ARBA00022679"/>
    </source>
</evidence>
<feature type="binding site" evidence="15">
    <location>
        <position position="12"/>
    </location>
    <ligand>
        <name>Mg(2+)</name>
        <dbReference type="ChEBI" id="CHEBI:18420"/>
    </ligand>
</feature>
<evidence type="ECO:0000256" key="6">
    <source>
        <dbReference type="ARBA" id="ARBA00022695"/>
    </source>
</evidence>
<keyword evidence="5 15" id="KW-0808">Transferase</keyword>
<keyword evidence="3 15" id="KW-0515">Mutator protein</keyword>
<comment type="function">
    <text evidence="15">Poorly processive, error-prone DNA polymerase involved in untargeted mutagenesis. Copies undamaged DNA at stalled replication forks, which arise in vivo from mismatched or misaligned primer ends. These misaligned primers can be extended by PolIV. Exhibits no 3'-5' exonuclease (proofreading) activity. May be involved in translesional synthesis, in conjunction with the beta clamp from PolIII.</text>
</comment>
<dbReference type="Pfam" id="PF21999">
    <property type="entry name" value="IMS_HHH_1"/>
    <property type="match status" value="1"/>
</dbReference>
<comment type="similarity">
    <text evidence="2 15">Belongs to the DNA polymerase type-Y family.</text>
</comment>
<evidence type="ECO:0000256" key="4">
    <source>
        <dbReference type="ARBA" id="ARBA00022490"/>
    </source>
</evidence>
<keyword evidence="12 15" id="KW-0238">DNA-binding</keyword>
<sequence length="347" mass="38639">MDTSPRQVLHIDCDCFFAAIEMRDQPALRQLPLAVGGDPSGRGVISTCNYIARRYGVRSAMASGLALRLCPDLVLVKGDMVRYQQASRQIMAIMRQYARVFEQVSIDEAYLELPVGENALAVAQAIRQEVAHQVGVTVSAGIAPNKYLAKIASDINKPNGLRQIPADEVAAFVRQLEIRKIPGVGPKLGERLAADGLHLCADLQALSMGHLIHRYGRMGAILYERCHGIDHRPLREVRERKTVSVERTFQSDLDSEAECLLQLPDLWLRWQQRVVNTGWRAEELAPFVKVKFADFTQTTMADNDIPADLNGFTRLISSAMRRQDKKVRLLGIGARHCGSDPAQGRLF</sequence>
<dbReference type="EC" id="2.7.7.7" evidence="15"/>
<evidence type="ECO:0000256" key="1">
    <source>
        <dbReference type="ARBA" id="ARBA00004496"/>
    </source>
</evidence>
<feature type="site" description="Substrate discrimination" evidence="15">
    <location>
        <position position="17"/>
    </location>
</feature>
<comment type="catalytic activity">
    <reaction evidence="14 15">
        <text>DNA(n) + a 2'-deoxyribonucleoside 5'-triphosphate = DNA(n+1) + diphosphate</text>
        <dbReference type="Rhea" id="RHEA:22508"/>
        <dbReference type="Rhea" id="RHEA-COMP:17339"/>
        <dbReference type="Rhea" id="RHEA-COMP:17340"/>
        <dbReference type="ChEBI" id="CHEBI:33019"/>
        <dbReference type="ChEBI" id="CHEBI:61560"/>
        <dbReference type="ChEBI" id="CHEBI:173112"/>
        <dbReference type="EC" id="2.7.7.7"/>
    </reaction>
</comment>
<dbReference type="PROSITE" id="PS50173">
    <property type="entry name" value="UMUC"/>
    <property type="match status" value="1"/>
</dbReference>
<evidence type="ECO:0000313" key="17">
    <source>
        <dbReference type="EMBL" id="MFK4750889.1"/>
    </source>
</evidence>
<keyword evidence="18" id="KW-1185">Reference proteome</keyword>
<dbReference type="EMBL" id="JBBKTX010000001">
    <property type="protein sequence ID" value="MFK4750889.1"/>
    <property type="molecule type" value="Genomic_DNA"/>
</dbReference>
<keyword evidence="10 15" id="KW-0460">Magnesium</keyword>
<keyword evidence="11 15" id="KW-0239">DNA-directed DNA polymerase</keyword>
<dbReference type="InterPro" id="IPR043502">
    <property type="entry name" value="DNA/RNA_pol_sf"/>
</dbReference>
<dbReference type="SUPFAM" id="SSF100879">
    <property type="entry name" value="Lesion bypass DNA polymerase (Y-family), little finger domain"/>
    <property type="match status" value="1"/>
</dbReference>
<dbReference type="Pfam" id="PF00817">
    <property type="entry name" value="IMS"/>
    <property type="match status" value="1"/>
</dbReference>
<dbReference type="Gene3D" id="3.30.70.270">
    <property type="match status" value="1"/>
</dbReference>
<evidence type="ECO:0000256" key="14">
    <source>
        <dbReference type="ARBA" id="ARBA00049244"/>
    </source>
</evidence>
<comment type="cofactor">
    <cofactor evidence="15">
        <name>Mg(2+)</name>
        <dbReference type="ChEBI" id="CHEBI:18420"/>
    </cofactor>
    <text evidence="15">Binds 2 magnesium ions per subunit.</text>
</comment>
<dbReference type="HAMAP" id="MF_01113">
    <property type="entry name" value="DNApol_IV"/>
    <property type="match status" value="1"/>
</dbReference>
<comment type="subunit">
    <text evidence="15">Monomer.</text>
</comment>
<keyword evidence="8 15" id="KW-0479">Metal-binding</keyword>
<keyword evidence="4 15" id="KW-0963">Cytoplasm</keyword>
<evidence type="ECO:0000256" key="15">
    <source>
        <dbReference type="HAMAP-Rule" id="MF_01113"/>
    </source>
</evidence>
<dbReference type="Pfam" id="PF11799">
    <property type="entry name" value="IMS_C"/>
    <property type="match status" value="1"/>
</dbReference>
<evidence type="ECO:0000256" key="13">
    <source>
        <dbReference type="ARBA" id="ARBA00023204"/>
    </source>
</evidence>
<dbReference type="InterPro" id="IPR043128">
    <property type="entry name" value="Rev_trsase/Diguanyl_cyclase"/>
</dbReference>
<dbReference type="InterPro" id="IPR017961">
    <property type="entry name" value="DNA_pol_Y-fam_little_finger"/>
</dbReference>
<name>A0ABW8ND71_9GAMM</name>
<evidence type="ECO:0000313" key="18">
    <source>
        <dbReference type="Proteomes" id="UP001620597"/>
    </source>
</evidence>
<dbReference type="PANTHER" id="PTHR11076:SF33">
    <property type="entry name" value="DNA POLYMERASE KAPPA"/>
    <property type="match status" value="1"/>
</dbReference>
<evidence type="ECO:0000256" key="11">
    <source>
        <dbReference type="ARBA" id="ARBA00022932"/>
    </source>
</evidence>
<dbReference type="Gene3D" id="1.10.150.20">
    <property type="entry name" value="5' to 3' exonuclease, C-terminal subdomain"/>
    <property type="match status" value="1"/>
</dbReference>
<protein>
    <recommendedName>
        <fullName evidence="15">DNA polymerase IV</fullName>
        <shortName evidence="15">Pol IV</shortName>
        <ecNumber evidence="15">2.7.7.7</ecNumber>
    </recommendedName>
</protein>
<keyword evidence="9 15" id="KW-0227">DNA damage</keyword>
<proteinExistence type="inferred from homology"/>
<keyword evidence="13 15" id="KW-0234">DNA repair</keyword>
<dbReference type="InterPro" id="IPR053848">
    <property type="entry name" value="IMS_HHH_1"/>
</dbReference>
<dbReference type="RefSeq" id="WP_369857100.1">
    <property type="nucleotide sequence ID" value="NZ_JBBKTX010000001.1"/>
</dbReference>
<dbReference type="InterPro" id="IPR050116">
    <property type="entry name" value="DNA_polymerase-Y"/>
</dbReference>
<evidence type="ECO:0000256" key="12">
    <source>
        <dbReference type="ARBA" id="ARBA00023125"/>
    </source>
</evidence>
<evidence type="ECO:0000256" key="3">
    <source>
        <dbReference type="ARBA" id="ARBA00022457"/>
    </source>
</evidence>
<evidence type="ECO:0000256" key="7">
    <source>
        <dbReference type="ARBA" id="ARBA00022705"/>
    </source>
</evidence>
<evidence type="ECO:0000256" key="8">
    <source>
        <dbReference type="ARBA" id="ARBA00022723"/>
    </source>
</evidence>